<dbReference type="EMBL" id="AMZH03006786">
    <property type="protein sequence ID" value="RRT62951.1"/>
    <property type="molecule type" value="Genomic_DNA"/>
</dbReference>
<gene>
    <name evidence="3" type="ORF">B296_00020706</name>
</gene>
<evidence type="ECO:0000256" key="2">
    <source>
        <dbReference type="SAM" id="Phobius"/>
    </source>
</evidence>
<feature type="region of interest" description="Disordered" evidence="1">
    <location>
        <begin position="151"/>
        <end position="171"/>
    </location>
</feature>
<feature type="transmembrane region" description="Helical" evidence="2">
    <location>
        <begin position="74"/>
        <end position="98"/>
    </location>
</feature>
<evidence type="ECO:0000256" key="1">
    <source>
        <dbReference type="SAM" id="MobiDB-lite"/>
    </source>
</evidence>
<organism evidence="3 4">
    <name type="scientific">Ensete ventricosum</name>
    <name type="common">Abyssinian banana</name>
    <name type="synonym">Musa ensete</name>
    <dbReference type="NCBI Taxonomy" id="4639"/>
    <lineage>
        <taxon>Eukaryota</taxon>
        <taxon>Viridiplantae</taxon>
        <taxon>Streptophyta</taxon>
        <taxon>Embryophyta</taxon>
        <taxon>Tracheophyta</taxon>
        <taxon>Spermatophyta</taxon>
        <taxon>Magnoliopsida</taxon>
        <taxon>Liliopsida</taxon>
        <taxon>Zingiberales</taxon>
        <taxon>Musaceae</taxon>
        <taxon>Ensete</taxon>
    </lineage>
</organism>
<comment type="caution">
    <text evidence="3">The sequence shown here is derived from an EMBL/GenBank/DDBJ whole genome shotgun (WGS) entry which is preliminary data.</text>
</comment>
<feature type="compositionally biased region" description="Polar residues" evidence="1">
    <location>
        <begin position="151"/>
        <end position="162"/>
    </location>
</feature>
<feature type="transmembrane region" description="Helical" evidence="2">
    <location>
        <begin position="50"/>
        <end position="68"/>
    </location>
</feature>
<accession>A0A426ZG74</accession>
<name>A0A426ZG74_ENSVE</name>
<proteinExistence type="predicted"/>
<keyword evidence="2" id="KW-0812">Transmembrane</keyword>
<dbReference type="Proteomes" id="UP000287651">
    <property type="component" value="Unassembled WGS sequence"/>
</dbReference>
<evidence type="ECO:0000313" key="3">
    <source>
        <dbReference type="EMBL" id="RRT62951.1"/>
    </source>
</evidence>
<sequence length="171" mass="18911">MSLAIVATPHRTLFLPCHYFRCYPRYSSTSPLLPIAPLPIKSLQPIHHRYFLLGAVVSNIASLLPSPYSFPCHLVLATSTLLFISSIVTATLPLLFLLHYSPLLSLALALAPAAYHRCFPLPRPWPPQTPMPMPAIAIHPLPMSAISLQPSPTTSMTYVPDSTTEKRTEHH</sequence>
<protein>
    <submittedName>
        <fullName evidence="3">Uncharacterized protein</fullName>
    </submittedName>
</protein>
<reference evidence="3 4" key="1">
    <citation type="journal article" date="2014" name="Agronomy (Basel)">
        <title>A Draft Genome Sequence for Ensete ventricosum, the Drought-Tolerant Tree Against Hunger.</title>
        <authorList>
            <person name="Harrison J."/>
            <person name="Moore K.A."/>
            <person name="Paszkiewicz K."/>
            <person name="Jones T."/>
            <person name="Grant M."/>
            <person name="Ambacheew D."/>
            <person name="Muzemil S."/>
            <person name="Studholme D.J."/>
        </authorList>
    </citation>
    <scope>NUCLEOTIDE SEQUENCE [LARGE SCALE GENOMIC DNA]</scope>
</reference>
<evidence type="ECO:0000313" key="4">
    <source>
        <dbReference type="Proteomes" id="UP000287651"/>
    </source>
</evidence>
<keyword evidence="2" id="KW-1133">Transmembrane helix</keyword>
<dbReference type="AlphaFoldDB" id="A0A426ZG74"/>
<keyword evidence="2" id="KW-0472">Membrane</keyword>